<dbReference type="EMBL" id="CAJOAX010015424">
    <property type="protein sequence ID" value="CAF4154888.1"/>
    <property type="molecule type" value="Genomic_DNA"/>
</dbReference>
<evidence type="ECO:0000313" key="2">
    <source>
        <dbReference type="EMBL" id="CAF1280934.1"/>
    </source>
</evidence>
<dbReference type="EMBL" id="CAJOBE010011510">
    <property type="protein sequence ID" value="CAF4132456.1"/>
    <property type="molecule type" value="Genomic_DNA"/>
</dbReference>
<dbReference type="Gene3D" id="2.40.50.140">
    <property type="entry name" value="Nucleic acid-binding proteins"/>
    <property type="match status" value="1"/>
</dbReference>
<evidence type="ECO:0000313" key="1">
    <source>
        <dbReference type="EMBL" id="CAF1231175.1"/>
    </source>
</evidence>
<protein>
    <submittedName>
        <fullName evidence="1">Uncharacterized protein</fullName>
    </submittedName>
</protein>
<dbReference type="AlphaFoldDB" id="A0A814YLL6"/>
<dbReference type="EMBL" id="CAJNOO010002055">
    <property type="protein sequence ID" value="CAF1231175.1"/>
    <property type="molecule type" value="Genomic_DNA"/>
</dbReference>
<dbReference type="Proteomes" id="UP000663823">
    <property type="component" value="Unassembled WGS sequence"/>
</dbReference>
<proteinExistence type="predicted"/>
<dbReference type="SUPFAM" id="SSF50249">
    <property type="entry name" value="Nucleic acid-binding proteins"/>
    <property type="match status" value="1"/>
</dbReference>
<accession>A0A814YLL6</accession>
<comment type="caution">
    <text evidence="1">The sequence shown here is derived from an EMBL/GenBank/DDBJ whole genome shotgun (WGS) entry which is preliminary data.</text>
</comment>
<dbReference type="Proteomes" id="UP000663882">
    <property type="component" value="Unassembled WGS sequence"/>
</dbReference>
<dbReference type="EMBL" id="CAJNOU010002015">
    <property type="protein sequence ID" value="CAF1280934.1"/>
    <property type="molecule type" value="Genomic_DNA"/>
</dbReference>
<organism evidence="1 5">
    <name type="scientific">Rotaria sordida</name>
    <dbReference type="NCBI Taxonomy" id="392033"/>
    <lineage>
        <taxon>Eukaryota</taxon>
        <taxon>Metazoa</taxon>
        <taxon>Spiralia</taxon>
        <taxon>Gnathifera</taxon>
        <taxon>Rotifera</taxon>
        <taxon>Eurotatoria</taxon>
        <taxon>Bdelloidea</taxon>
        <taxon>Philodinida</taxon>
        <taxon>Philodinidae</taxon>
        <taxon>Rotaria</taxon>
    </lineage>
</organism>
<dbReference type="Proteomes" id="UP000663889">
    <property type="component" value="Unassembled WGS sequence"/>
</dbReference>
<reference evidence="1" key="1">
    <citation type="submission" date="2021-02" db="EMBL/GenBank/DDBJ databases">
        <authorList>
            <person name="Nowell W R."/>
        </authorList>
    </citation>
    <scope>NUCLEOTIDE SEQUENCE</scope>
</reference>
<evidence type="ECO:0000313" key="3">
    <source>
        <dbReference type="EMBL" id="CAF4132456.1"/>
    </source>
</evidence>
<dbReference type="Proteomes" id="UP000663874">
    <property type="component" value="Unassembled WGS sequence"/>
</dbReference>
<name>A0A814YLL6_9BILA</name>
<dbReference type="InterPro" id="IPR012340">
    <property type="entry name" value="NA-bd_OB-fold"/>
</dbReference>
<gene>
    <name evidence="3" type="ORF">FNK824_LOCUS32812</name>
    <name evidence="4" type="ORF">OTI717_LOCUS36418</name>
    <name evidence="1" type="ORF">RFH988_LOCUS26175</name>
    <name evidence="2" type="ORF">SEV965_LOCUS25250</name>
</gene>
<dbReference type="OrthoDB" id="10037516at2759"/>
<sequence>MKRTITDKNNTLTSLALVSLDAYIVHINKITKNNTNDNHHYSFILCIEDQSTVRVVKYLSKVPSCLLYNRLRESLRSGRGATITSLREQNNQYTCTVSTKVIDKDLNFRPECIRVKNINILKNETNDKLCTVEAQICAISDEIAVVFEENEFKRVQKIKKNIIIGDGTGALEMSVWENHFNEIELGKSYHIRLLKIRIYNDQISLTATTETSFIKIDDLSDVITNVDNTTNRYNTQKGKIMSIEKNDDHYTCQCCGSTNIIDEAGVIACIDCHSRLIKDENITDGYLKITISTFNNEEYNLRIAKQLLMLIVSEKNSDSIENNDCINNENNFNNIISLTVNFTYSEITGIISDISIVKDNESSHESTLNIMFTS</sequence>
<evidence type="ECO:0000313" key="4">
    <source>
        <dbReference type="EMBL" id="CAF4154888.1"/>
    </source>
</evidence>
<evidence type="ECO:0000313" key="5">
    <source>
        <dbReference type="Proteomes" id="UP000663882"/>
    </source>
</evidence>